<reference evidence="1 2" key="1">
    <citation type="submission" date="2021-06" db="EMBL/GenBank/DDBJ databases">
        <title>Caerostris extrusa draft genome.</title>
        <authorList>
            <person name="Kono N."/>
            <person name="Arakawa K."/>
        </authorList>
    </citation>
    <scope>NUCLEOTIDE SEQUENCE [LARGE SCALE GENOMIC DNA]</scope>
</reference>
<evidence type="ECO:0000313" key="2">
    <source>
        <dbReference type="Proteomes" id="UP001054945"/>
    </source>
</evidence>
<protein>
    <submittedName>
        <fullName evidence="1">Uncharacterized protein</fullName>
    </submittedName>
</protein>
<dbReference type="AlphaFoldDB" id="A0AAV4XU76"/>
<dbReference type="EMBL" id="BPLR01000910">
    <property type="protein sequence ID" value="GIY98289.1"/>
    <property type="molecule type" value="Genomic_DNA"/>
</dbReference>
<keyword evidence="2" id="KW-1185">Reference proteome</keyword>
<gene>
    <name evidence="1" type="ORF">CEXT_27571</name>
</gene>
<proteinExistence type="predicted"/>
<evidence type="ECO:0000313" key="1">
    <source>
        <dbReference type="EMBL" id="GIY98289.1"/>
    </source>
</evidence>
<name>A0AAV4XU76_CAEEX</name>
<feature type="non-terminal residue" evidence="1">
    <location>
        <position position="1"/>
    </location>
</feature>
<accession>A0AAV4XU76</accession>
<sequence length="49" mass="5554">RISKPNLQQLIKLTSIPGIPVEQPVNRKEPDYDSDPNICARNNVEIALR</sequence>
<dbReference type="Proteomes" id="UP001054945">
    <property type="component" value="Unassembled WGS sequence"/>
</dbReference>
<organism evidence="1 2">
    <name type="scientific">Caerostris extrusa</name>
    <name type="common">Bark spider</name>
    <name type="synonym">Caerostris bankana</name>
    <dbReference type="NCBI Taxonomy" id="172846"/>
    <lineage>
        <taxon>Eukaryota</taxon>
        <taxon>Metazoa</taxon>
        <taxon>Ecdysozoa</taxon>
        <taxon>Arthropoda</taxon>
        <taxon>Chelicerata</taxon>
        <taxon>Arachnida</taxon>
        <taxon>Araneae</taxon>
        <taxon>Araneomorphae</taxon>
        <taxon>Entelegynae</taxon>
        <taxon>Araneoidea</taxon>
        <taxon>Araneidae</taxon>
        <taxon>Caerostris</taxon>
    </lineage>
</organism>
<comment type="caution">
    <text evidence="1">The sequence shown here is derived from an EMBL/GenBank/DDBJ whole genome shotgun (WGS) entry which is preliminary data.</text>
</comment>